<name>A0A645DJ29_9ZZZZ</name>
<organism evidence="2">
    <name type="scientific">bioreactor metagenome</name>
    <dbReference type="NCBI Taxonomy" id="1076179"/>
    <lineage>
        <taxon>unclassified sequences</taxon>
        <taxon>metagenomes</taxon>
        <taxon>ecological metagenomes</taxon>
    </lineage>
</organism>
<dbReference type="EMBL" id="VSSQ01036185">
    <property type="protein sequence ID" value="MPM88592.1"/>
    <property type="molecule type" value="Genomic_DNA"/>
</dbReference>
<protein>
    <submittedName>
        <fullName evidence="2">Uncharacterized protein</fullName>
    </submittedName>
</protein>
<evidence type="ECO:0000256" key="1">
    <source>
        <dbReference type="SAM" id="MobiDB-lite"/>
    </source>
</evidence>
<accession>A0A645DJ29</accession>
<feature type="region of interest" description="Disordered" evidence="1">
    <location>
        <begin position="75"/>
        <end position="109"/>
    </location>
</feature>
<proteinExistence type="predicted"/>
<evidence type="ECO:0000313" key="2">
    <source>
        <dbReference type="EMBL" id="MPM88592.1"/>
    </source>
</evidence>
<comment type="caution">
    <text evidence="2">The sequence shown here is derived from an EMBL/GenBank/DDBJ whole genome shotgun (WGS) entry which is preliminary data.</text>
</comment>
<gene>
    <name evidence="2" type="ORF">SDC9_135696</name>
</gene>
<dbReference type="AlphaFoldDB" id="A0A645DJ29"/>
<sequence length="109" mass="12031">MYYRAKFIKNDALQDFWSCGRTNGPANSRRGRFSSVLQFGAVRLFPGEHLQPVIQCGQDGFQIFLRGLGAAGEVYNQGPAPDARRRPGQHGPGRDGHGRTPHGLGNPRR</sequence>
<reference evidence="2" key="1">
    <citation type="submission" date="2019-08" db="EMBL/GenBank/DDBJ databases">
        <authorList>
            <person name="Kucharzyk K."/>
            <person name="Murdoch R.W."/>
            <person name="Higgins S."/>
            <person name="Loffler F."/>
        </authorList>
    </citation>
    <scope>NUCLEOTIDE SEQUENCE</scope>
</reference>